<feature type="transmembrane region" description="Helical" evidence="10">
    <location>
        <begin position="246"/>
        <end position="267"/>
    </location>
</feature>
<gene>
    <name evidence="12" type="primary">LOC105268123</name>
</gene>
<feature type="transmembrane region" description="Helical" evidence="10">
    <location>
        <begin position="40"/>
        <end position="61"/>
    </location>
</feature>
<evidence type="ECO:0000256" key="1">
    <source>
        <dbReference type="ARBA" id="ARBA00004651"/>
    </source>
</evidence>
<accession>A0A9R1TAX8</accession>
<dbReference type="KEGG" id="fas:105268123"/>
<evidence type="ECO:0000256" key="4">
    <source>
        <dbReference type="ARBA" id="ARBA00022692"/>
    </source>
</evidence>
<dbReference type="PANTHER" id="PTHR21137">
    <property type="entry name" value="ODORANT RECEPTOR"/>
    <property type="match status" value="1"/>
</dbReference>
<evidence type="ECO:0000256" key="7">
    <source>
        <dbReference type="ARBA" id="ARBA00023136"/>
    </source>
</evidence>
<evidence type="ECO:0000313" key="12">
    <source>
        <dbReference type="RefSeq" id="XP_011305718.1"/>
    </source>
</evidence>
<proteinExistence type="inferred from homology"/>
<comment type="similarity">
    <text evidence="10">Belongs to the insect chemoreceptor superfamily. Heteromeric odorant receptor channel (TC 1.A.69) family.</text>
</comment>
<dbReference type="Pfam" id="PF02949">
    <property type="entry name" value="7tm_6"/>
    <property type="match status" value="1"/>
</dbReference>
<dbReference type="RefSeq" id="XP_011305718.1">
    <property type="nucleotide sequence ID" value="XM_011307416.1"/>
</dbReference>
<dbReference type="Proteomes" id="UP000694866">
    <property type="component" value="Unplaced"/>
</dbReference>
<dbReference type="GO" id="GO:0005549">
    <property type="term" value="F:odorant binding"/>
    <property type="evidence" value="ECO:0007669"/>
    <property type="project" value="InterPro"/>
</dbReference>
<sequence length="377" mass="43255">MGRELTPEFAITYTKLTTGILFTWPPSSKASRLTEISFQIGWWIFWLVSVVLIGPLLSTAFQQRANFIQLTKHLCITVCCIQVVVKMVIGKHHYHRFQYLIEEMETFVKKANNYERKVLTQYVNRIAPFHYRYNMVSFAGTLAFVFGPLIRDQPFPTEAEYPIPVDQHPVYEIVYLLESIGAVQCGCTGPFDCQGCLLIWYAAIRLQFLIEKIETVSSADELKECIRMHQHILWYIDETIKAVRPVVAATVVLATLSIACGAIHLVGNAPIEEKIQFVGIDFGYSLELLCVAWATENLTLACEEVGWALYKSPWIKRSKEFKRIIFFVMQKCHKPPKIAIGGLLPELSISYYATYMSKTFSFFTTLHVMLKKFEENV</sequence>
<dbReference type="GO" id="GO:0007165">
    <property type="term" value="P:signal transduction"/>
    <property type="evidence" value="ECO:0007669"/>
    <property type="project" value="UniProtKB-KW"/>
</dbReference>
<evidence type="ECO:0000256" key="8">
    <source>
        <dbReference type="ARBA" id="ARBA00023170"/>
    </source>
</evidence>
<organism evidence="11 12">
    <name type="scientific">Fopius arisanus</name>
    <dbReference type="NCBI Taxonomy" id="64838"/>
    <lineage>
        <taxon>Eukaryota</taxon>
        <taxon>Metazoa</taxon>
        <taxon>Ecdysozoa</taxon>
        <taxon>Arthropoda</taxon>
        <taxon>Hexapoda</taxon>
        <taxon>Insecta</taxon>
        <taxon>Pterygota</taxon>
        <taxon>Neoptera</taxon>
        <taxon>Endopterygota</taxon>
        <taxon>Hymenoptera</taxon>
        <taxon>Apocrita</taxon>
        <taxon>Ichneumonoidea</taxon>
        <taxon>Braconidae</taxon>
        <taxon>Opiinae</taxon>
        <taxon>Fopius</taxon>
    </lineage>
</organism>
<keyword evidence="5 10" id="KW-0552">Olfaction</keyword>
<name>A0A9R1TAX8_9HYME</name>
<dbReference type="AlphaFoldDB" id="A0A9R1TAX8"/>
<dbReference type="InterPro" id="IPR004117">
    <property type="entry name" value="7tm6_olfct_rcpt"/>
</dbReference>
<evidence type="ECO:0000256" key="2">
    <source>
        <dbReference type="ARBA" id="ARBA00022475"/>
    </source>
</evidence>
<evidence type="ECO:0000256" key="5">
    <source>
        <dbReference type="ARBA" id="ARBA00022725"/>
    </source>
</evidence>
<evidence type="ECO:0000256" key="3">
    <source>
        <dbReference type="ARBA" id="ARBA00022606"/>
    </source>
</evidence>
<evidence type="ECO:0000256" key="6">
    <source>
        <dbReference type="ARBA" id="ARBA00022989"/>
    </source>
</evidence>
<comment type="caution">
    <text evidence="10">Lacks conserved residue(s) required for the propagation of feature annotation.</text>
</comment>
<dbReference type="PANTHER" id="PTHR21137:SF35">
    <property type="entry name" value="ODORANT RECEPTOR 19A-RELATED"/>
    <property type="match status" value="1"/>
</dbReference>
<keyword evidence="2" id="KW-1003">Cell membrane</keyword>
<keyword evidence="7 10" id="KW-0472">Membrane</keyword>
<protein>
    <recommendedName>
        <fullName evidence="10">Odorant receptor</fullName>
    </recommendedName>
</protein>
<keyword evidence="9 10" id="KW-0807">Transducer</keyword>
<evidence type="ECO:0000256" key="10">
    <source>
        <dbReference type="RuleBase" id="RU351113"/>
    </source>
</evidence>
<reference evidence="12" key="1">
    <citation type="submission" date="2025-08" db="UniProtKB">
        <authorList>
            <consortium name="RefSeq"/>
        </authorList>
    </citation>
    <scope>IDENTIFICATION</scope>
    <source>
        <strain evidence="12">USDA-PBARC FA_bdor</strain>
        <tissue evidence="12">Whole organism</tissue>
    </source>
</reference>
<dbReference type="GeneID" id="105268123"/>
<keyword evidence="4 10" id="KW-0812">Transmembrane</keyword>
<comment type="subcellular location">
    <subcellularLocation>
        <location evidence="1 10">Cell membrane</location>
        <topology evidence="1 10">Multi-pass membrane protein</topology>
    </subcellularLocation>
</comment>
<dbReference type="GO" id="GO:0005886">
    <property type="term" value="C:plasma membrane"/>
    <property type="evidence" value="ECO:0007669"/>
    <property type="project" value="UniProtKB-SubCell"/>
</dbReference>
<dbReference type="OrthoDB" id="7179992at2759"/>
<evidence type="ECO:0000256" key="9">
    <source>
        <dbReference type="ARBA" id="ARBA00023224"/>
    </source>
</evidence>
<dbReference type="GO" id="GO:0004984">
    <property type="term" value="F:olfactory receptor activity"/>
    <property type="evidence" value="ECO:0007669"/>
    <property type="project" value="InterPro"/>
</dbReference>
<keyword evidence="3 10" id="KW-0716">Sensory transduction</keyword>
<keyword evidence="8 10" id="KW-0675">Receptor</keyword>
<keyword evidence="11" id="KW-1185">Reference proteome</keyword>
<evidence type="ECO:0000313" key="11">
    <source>
        <dbReference type="Proteomes" id="UP000694866"/>
    </source>
</evidence>
<keyword evidence="6 10" id="KW-1133">Transmembrane helix</keyword>